<comment type="caution">
    <text evidence="2">The sequence shown here is derived from an EMBL/GenBank/DDBJ whole genome shotgun (WGS) entry which is preliminary data.</text>
</comment>
<feature type="compositionally biased region" description="Basic and acidic residues" evidence="1">
    <location>
        <begin position="64"/>
        <end position="76"/>
    </location>
</feature>
<gene>
    <name evidence="2" type="ORF">GWI33_016583</name>
</gene>
<evidence type="ECO:0000313" key="2">
    <source>
        <dbReference type="EMBL" id="KAF7270433.1"/>
    </source>
</evidence>
<evidence type="ECO:0000313" key="3">
    <source>
        <dbReference type="Proteomes" id="UP000625711"/>
    </source>
</evidence>
<reference evidence="2" key="1">
    <citation type="submission" date="2020-08" db="EMBL/GenBank/DDBJ databases">
        <title>Genome sequencing and assembly of the red palm weevil Rhynchophorus ferrugineus.</title>
        <authorList>
            <person name="Dias G.B."/>
            <person name="Bergman C.M."/>
            <person name="Manee M."/>
        </authorList>
    </citation>
    <scope>NUCLEOTIDE SEQUENCE</scope>
    <source>
        <strain evidence="2">AA-2017</strain>
        <tissue evidence="2">Whole larva</tissue>
    </source>
</reference>
<evidence type="ECO:0000256" key="1">
    <source>
        <dbReference type="SAM" id="MobiDB-lite"/>
    </source>
</evidence>
<sequence>MHVSSYAEWRPRAPAVSVTFKSTVRPADTIAEKQLDFDIFASKGQCDVAQPSPSAITPSKKCRGHTDEPRGTARDAPLDGGPFQIHTHICTLQNSAFVVVVERKKNGLTFSCAALLQRFQANKERFRANAEHFFHSALRS</sequence>
<keyword evidence="3" id="KW-1185">Reference proteome</keyword>
<accession>A0A834M4U4</accession>
<proteinExistence type="predicted"/>
<dbReference type="EMBL" id="JAACXV010014094">
    <property type="protein sequence ID" value="KAF7270433.1"/>
    <property type="molecule type" value="Genomic_DNA"/>
</dbReference>
<feature type="region of interest" description="Disordered" evidence="1">
    <location>
        <begin position="48"/>
        <end position="76"/>
    </location>
</feature>
<dbReference type="Proteomes" id="UP000625711">
    <property type="component" value="Unassembled WGS sequence"/>
</dbReference>
<dbReference type="AlphaFoldDB" id="A0A834M4U4"/>
<name>A0A834M4U4_RHYFE</name>
<organism evidence="2 3">
    <name type="scientific">Rhynchophorus ferrugineus</name>
    <name type="common">Red palm weevil</name>
    <name type="synonym">Curculio ferrugineus</name>
    <dbReference type="NCBI Taxonomy" id="354439"/>
    <lineage>
        <taxon>Eukaryota</taxon>
        <taxon>Metazoa</taxon>
        <taxon>Ecdysozoa</taxon>
        <taxon>Arthropoda</taxon>
        <taxon>Hexapoda</taxon>
        <taxon>Insecta</taxon>
        <taxon>Pterygota</taxon>
        <taxon>Neoptera</taxon>
        <taxon>Endopterygota</taxon>
        <taxon>Coleoptera</taxon>
        <taxon>Polyphaga</taxon>
        <taxon>Cucujiformia</taxon>
        <taxon>Curculionidae</taxon>
        <taxon>Dryophthorinae</taxon>
        <taxon>Rhynchophorus</taxon>
    </lineage>
</organism>
<protein>
    <submittedName>
        <fullName evidence="2">Uncharacterized protein</fullName>
    </submittedName>
</protein>